<dbReference type="Pfam" id="PF07714">
    <property type="entry name" value="PK_Tyr_Ser-Thr"/>
    <property type="match status" value="1"/>
</dbReference>
<dbReference type="OrthoDB" id="4062651at2759"/>
<name>B3RTF4_TRIAD</name>
<dbReference type="OMA" id="RICEIMY"/>
<dbReference type="Gene3D" id="3.40.50.300">
    <property type="entry name" value="P-loop containing nucleotide triphosphate hydrolases"/>
    <property type="match status" value="1"/>
</dbReference>
<dbReference type="InterPro" id="IPR001245">
    <property type="entry name" value="Ser-Thr/Tyr_kinase_cat_dom"/>
</dbReference>
<evidence type="ECO:0000256" key="2">
    <source>
        <dbReference type="SAM" id="Coils"/>
    </source>
</evidence>
<keyword evidence="2" id="KW-0175">Coiled coil</keyword>
<sequence length="993" mass="114721">MDISVESLLEELDAAKELSVLFDIADSLGLDINATDISEFKNKLTQCVRQLQPNEKQVTYHDQIKKLNVIRNDDDKASKALSALQADINDMEKKFDKLLPCGINGLKMECPDKNEQKDNSKILDDFKYPILVTGETSAGKSSLLNYLLGFDLLRNHTLSCTNRICEIMYGEEPKISIINVNDDSQLFTRSWTLDEKDIAKREIQSLTAETGLIQGSNESKEIKIDGIAANILVRIYWPSEFLKSGLQIVDSPGIGEEIENPKALKNYIFKAVAYIIVINAANAGGIQEERLQLLLQQISGVLRQSGYFNPSMALFICNKWDSVNSTERKEVKAYSLKKLRKYWAGIKESQVIFLSTKELLTARACNEDVLIPPEAVQLFERLNVMVPLSRQQQLFKIYCSMVAPVEGVLETCRSYLMKAQLKKDNRKKAKFMLKQLQNIIKESSKELAKKKNALINDSVKRYQEFVQGLNNDSIVNWSKNDLLDEELEENDSKKLQENVVNKVTQRLNCHLKYIATEIQKDLWVVRELLRKEYITRLNNVTDQSQFNLIETSGVEFSTHVDNFYLDETFKYSIISQSYKLRDIWPNTITSKGSPLHYFGKSQNRLEIQKFKENKTEILQQYTLMILEYIASDNFAEKLIIKKFYSLITALLDNVENSVLESSQRKIKFIKKILADKSDKEINRIYLPIKDEAKKQLRKLHKFYLQHLSESAIKFEDLQECHTESAPLSVGLKVNLYRKKLCENDTVNNVIIQAPVNESMHDMQDFINDCYIISTLESRNIAKFLGICYVSSPEITAIGIFEDCHETLYELILYNQTIIGENDAAITRLNKIYSFVIQIIQGIKYLHENDLIHGHLTAGNILIYRRKDHYKIKLCHAIKHCTIYPNVQFEKSIIHYLGPEVLKNHSFQEASDIYSFAVLFWEIWYWKLIANLFNWNIYTDYDEKKKYLFAASALIPEFHENMLNICVQSLSANPDDRPTINFWEEKLDEAAKLH</sequence>
<evidence type="ECO:0000313" key="4">
    <source>
        <dbReference type="EMBL" id="EDV26687.1"/>
    </source>
</evidence>
<organism evidence="4 5">
    <name type="scientific">Trichoplax adhaerens</name>
    <name type="common">Trichoplax reptans</name>
    <dbReference type="NCBI Taxonomy" id="10228"/>
    <lineage>
        <taxon>Eukaryota</taxon>
        <taxon>Metazoa</taxon>
        <taxon>Placozoa</taxon>
        <taxon>Uniplacotomia</taxon>
        <taxon>Trichoplacea</taxon>
        <taxon>Trichoplacidae</taxon>
        <taxon>Trichoplax</taxon>
    </lineage>
</organism>
<evidence type="ECO:0000313" key="5">
    <source>
        <dbReference type="Proteomes" id="UP000009022"/>
    </source>
</evidence>
<dbReference type="PANTHER" id="PTHR26392">
    <property type="entry name" value="MITOGEN-ACTIVATED PROTEIN KINASE KINASE KINASE 7-RELATED"/>
    <property type="match status" value="1"/>
</dbReference>
<accession>B3RTF4</accession>
<feature type="domain" description="Protein kinase" evidence="3">
    <location>
        <begin position="623"/>
        <end position="993"/>
    </location>
</feature>
<dbReference type="PROSITE" id="PS50011">
    <property type="entry name" value="PROTEIN_KINASE_DOM"/>
    <property type="match status" value="1"/>
</dbReference>
<dbReference type="STRING" id="10228.B3RTF4"/>
<dbReference type="Proteomes" id="UP000009022">
    <property type="component" value="Unassembled WGS sequence"/>
</dbReference>
<dbReference type="eggNOG" id="KOG0192">
    <property type="taxonomic scope" value="Eukaryota"/>
</dbReference>
<dbReference type="AlphaFoldDB" id="B3RTF4"/>
<dbReference type="GeneID" id="6751896"/>
<proteinExistence type="inferred from homology"/>
<dbReference type="PANTHER" id="PTHR26392:SF92">
    <property type="entry name" value="PROTEIN KINASE DOMAIN-CONTAINING PROTEIN"/>
    <property type="match status" value="1"/>
</dbReference>
<dbReference type="SUPFAM" id="SSF52540">
    <property type="entry name" value="P-loop containing nucleoside triphosphate hydrolases"/>
    <property type="match status" value="1"/>
</dbReference>
<gene>
    <name evidence="4" type="ORF">TRIADDRAFT_54946</name>
</gene>
<dbReference type="PhylomeDB" id="B3RTF4"/>
<evidence type="ECO:0000259" key="3">
    <source>
        <dbReference type="PROSITE" id="PS50011"/>
    </source>
</evidence>
<dbReference type="GO" id="GO:0005524">
    <property type="term" value="F:ATP binding"/>
    <property type="evidence" value="ECO:0007669"/>
    <property type="project" value="InterPro"/>
</dbReference>
<dbReference type="Pfam" id="PF00350">
    <property type="entry name" value="Dynamin_N"/>
    <property type="match status" value="1"/>
</dbReference>
<reference evidence="4 5" key="1">
    <citation type="journal article" date="2008" name="Nature">
        <title>The Trichoplax genome and the nature of placozoans.</title>
        <authorList>
            <person name="Srivastava M."/>
            <person name="Begovic E."/>
            <person name="Chapman J."/>
            <person name="Putnam N.H."/>
            <person name="Hellsten U."/>
            <person name="Kawashima T."/>
            <person name="Kuo A."/>
            <person name="Mitros T."/>
            <person name="Salamov A."/>
            <person name="Carpenter M.L."/>
            <person name="Signorovitch A.Y."/>
            <person name="Moreno M.A."/>
            <person name="Kamm K."/>
            <person name="Grimwood J."/>
            <person name="Schmutz J."/>
            <person name="Shapiro H."/>
            <person name="Grigoriev I.V."/>
            <person name="Buss L.W."/>
            <person name="Schierwater B."/>
            <person name="Dellaporta S.L."/>
            <person name="Rokhsar D.S."/>
        </authorList>
    </citation>
    <scope>NUCLEOTIDE SEQUENCE [LARGE SCALE GENOMIC DNA]</scope>
    <source>
        <strain evidence="4 5">Grell-BS-1999</strain>
    </source>
</reference>
<evidence type="ECO:0000256" key="1">
    <source>
        <dbReference type="ARBA" id="ARBA00008171"/>
    </source>
</evidence>
<dbReference type="InterPro" id="IPR045063">
    <property type="entry name" value="Dynamin_N"/>
</dbReference>
<feature type="coiled-coil region" evidence="2">
    <location>
        <begin position="426"/>
        <end position="453"/>
    </location>
</feature>
<dbReference type="GO" id="GO:0004672">
    <property type="term" value="F:protein kinase activity"/>
    <property type="evidence" value="ECO:0007669"/>
    <property type="project" value="InterPro"/>
</dbReference>
<dbReference type="HOGENOM" id="CLU_011921_0_0_1"/>
<dbReference type="InterPro" id="IPR011009">
    <property type="entry name" value="Kinase-like_dom_sf"/>
</dbReference>
<keyword evidence="5" id="KW-1185">Reference proteome</keyword>
<dbReference type="RefSeq" id="XP_002110683.1">
    <property type="nucleotide sequence ID" value="XM_002110647.1"/>
</dbReference>
<dbReference type="InParanoid" id="B3RTF4"/>
<dbReference type="InterPro" id="IPR000719">
    <property type="entry name" value="Prot_kinase_dom"/>
</dbReference>
<dbReference type="KEGG" id="tad:TRIADDRAFT_54946"/>
<dbReference type="EMBL" id="DS985243">
    <property type="protein sequence ID" value="EDV26687.1"/>
    <property type="molecule type" value="Genomic_DNA"/>
</dbReference>
<protein>
    <recommendedName>
        <fullName evidence="3">Protein kinase domain-containing protein</fullName>
    </recommendedName>
</protein>
<dbReference type="Gene3D" id="1.10.510.10">
    <property type="entry name" value="Transferase(Phosphotransferase) domain 1"/>
    <property type="match status" value="1"/>
</dbReference>
<dbReference type="CTD" id="6751896"/>
<comment type="similarity">
    <text evidence="1">Belongs to the protein kinase superfamily. TKL Ser/Thr protein kinase family. ROCO subfamily.</text>
</comment>
<dbReference type="SUPFAM" id="SSF56112">
    <property type="entry name" value="Protein kinase-like (PK-like)"/>
    <property type="match status" value="1"/>
</dbReference>
<dbReference type="InterPro" id="IPR027417">
    <property type="entry name" value="P-loop_NTPase"/>
</dbReference>